<keyword evidence="8" id="KW-1185">Reference proteome</keyword>
<keyword evidence="4" id="KW-0812">Transmembrane</keyword>
<dbReference type="GO" id="GO:0046872">
    <property type="term" value="F:metal ion binding"/>
    <property type="evidence" value="ECO:0007669"/>
    <property type="project" value="UniProtKB-KW"/>
</dbReference>
<evidence type="ECO:0000256" key="3">
    <source>
        <dbReference type="SAM" id="MobiDB-lite"/>
    </source>
</evidence>
<accession>A0A671UD54</accession>
<dbReference type="OMA" id="CHATLAM"/>
<evidence type="ECO:0000259" key="5">
    <source>
        <dbReference type="Pfam" id="PF13359"/>
    </source>
</evidence>
<feature type="compositionally biased region" description="Polar residues" evidence="3">
    <location>
        <begin position="87"/>
        <end position="100"/>
    </location>
</feature>
<feature type="transmembrane region" description="Helical" evidence="4">
    <location>
        <begin position="239"/>
        <end position="263"/>
    </location>
</feature>
<keyword evidence="4" id="KW-0472">Membrane</keyword>
<evidence type="ECO:0000256" key="2">
    <source>
        <dbReference type="ARBA" id="ARBA00022723"/>
    </source>
</evidence>
<evidence type="ECO:0008006" key="9">
    <source>
        <dbReference type="Google" id="ProtNLM"/>
    </source>
</evidence>
<evidence type="ECO:0000259" key="6">
    <source>
        <dbReference type="Pfam" id="PF13613"/>
    </source>
</evidence>
<dbReference type="Ensembl" id="ENSSAUT00010012439.1">
    <property type="protein sequence ID" value="ENSSAUP00010011687.1"/>
    <property type="gene ID" value="ENSSAUG00010005630.1"/>
</dbReference>
<protein>
    <recommendedName>
        <fullName evidence="9">THAP-type domain-containing protein</fullName>
    </recommendedName>
</protein>
<name>A0A671UD54_SPAAU</name>
<feature type="region of interest" description="Disordered" evidence="3">
    <location>
        <begin position="80"/>
        <end position="135"/>
    </location>
</feature>
<dbReference type="PANTHER" id="PTHR23080">
    <property type="entry name" value="THAP DOMAIN PROTEIN"/>
    <property type="match status" value="1"/>
</dbReference>
<sequence length="440" mass="50343">MVNYCRVFGCTNQSDHEKHLEFYRLPKVITNQGEQCQKLSEERRRLWLAKLNQDLRGKKHPNLFDPFLVRSDLYQKDDPDWVPSVGMTGQQRSPEETGTSRYKRRLNRTQQRLKDEAAAPAAAATDDPETDDPLTSDYVSSNLCSTGTQTDMTGDFIEAMTSELQSLRTENIHLRSDVAHLSTSYDQSAFVDRDEKVLFFTGLPTYQILLVLFTFLSPRLPVKKSLDKFKQLMLTLMRLRLNVSTTFLSYAFNISVATASRIVTDVMFIHMKPLIIWPEREHLQKTMPMQFRKHFGKKCAVIIDCFEVFIEHPSNLIARAKTWSSYKHHNTVKFLIGITPQGTVSYISNAWGGRFLVILFLLIVSQLAPVDLETTRKIAHVRIHVERVIGSVRQKYTILGGDIANRFLMCKDSDGYCTIDKIGLVCCALVNLCPSIVDFD</sequence>
<keyword evidence="4" id="KW-1133">Transmembrane helix</keyword>
<evidence type="ECO:0000313" key="7">
    <source>
        <dbReference type="Ensembl" id="ENSSAUP00010011687.1"/>
    </source>
</evidence>
<dbReference type="Pfam" id="PF13359">
    <property type="entry name" value="DDE_Tnp_4"/>
    <property type="match status" value="2"/>
</dbReference>
<evidence type="ECO:0000256" key="1">
    <source>
        <dbReference type="ARBA" id="ARBA00001968"/>
    </source>
</evidence>
<keyword evidence="2" id="KW-0479">Metal-binding</keyword>
<organism evidence="7 8">
    <name type="scientific">Sparus aurata</name>
    <name type="common">Gilthead sea bream</name>
    <dbReference type="NCBI Taxonomy" id="8175"/>
    <lineage>
        <taxon>Eukaryota</taxon>
        <taxon>Metazoa</taxon>
        <taxon>Chordata</taxon>
        <taxon>Craniata</taxon>
        <taxon>Vertebrata</taxon>
        <taxon>Euteleostomi</taxon>
        <taxon>Actinopterygii</taxon>
        <taxon>Neopterygii</taxon>
        <taxon>Teleostei</taxon>
        <taxon>Neoteleostei</taxon>
        <taxon>Acanthomorphata</taxon>
        <taxon>Eupercaria</taxon>
        <taxon>Spariformes</taxon>
        <taxon>Sparidae</taxon>
        <taxon>Sparus</taxon>
    </lineage>
</organism>
<dbReference type="PANTHER" id="PTHR23080:SF63">
    <property type="entry name" value="TICK TRANSPOSON"/>
    <property type="match status" value="1"/>
</dbReference>
<reference evidence="7" key="1">
    <citation type="submission" date="2021-04" db="EMBL/GenBank/DDBJ databases">
        <authorList>
            <consortium name="Wellcome Sanger Institute Data Sharing"/>
        </authorList>
    </citation>
    <scope>NUCLEOTIDE SEQUENCE [LARGE SCALE GENOMIC DNA]</scope>
</reference>
<dbReference type="Pfam" id="PF13613">
    <property type="entry name" value="HTH_Tnp_4"/>
    <property type="match status" value="1"/>
</dbReference>
<dbReference type="InterPro" id="IPR027806">
    <property type="entry name" value="HARBI1_dom"/>
</dbReference>
<dbReference type="InterPro" id="IPR027805">
    <property type="entry name" value="Transposase_HTH_dom"/>
</dbReference>
<dbReference type="GeneTree" id="ENSGT00940000164249"/>
<reference evidence="7" key="2">
    <citation type="submission" date="2025-08" db="UniProtKB">
        <authorList>
            <consortium name="Ensembl"/>
        </authorList>
    </citation>
    <scope>IDENTIFICATION</scope>
</reference>
<feature type="domain" description="DDE Tnp4" evidence="5">
    <location>
        <begin position="303"/>
        <end position="354"/>
    </location>
</feature>
<feature type="domain" description="DDE Tnp4" evidence="5">
    <location>
        <begin position="365"/>
        <end position="431"/>
    </location>
</feature>
<proteinExistence type="predicted"/>
<reference evidence="7" key="3">
    <citation type="submission" date="2025-09" db="UniProtKB">
        <authorList>
            <consortium name="Ensembl"/>
        </authorList>
    </citation>
    <scope>IDENTIFICATION</scope>
</reference>
<evidence type="ECO:0000313" key="8">
    <source>
        <dbReference type="Proteomes" id="UP000472265"/>
    </source>
</evidence>
<feature type="transmembrane region" description="Helical" evidence="4">
    <location>
        <begin position="197"/>
        <end position="218"/>
    </location>
</feature>
<dbReference type="AlphaFoldDB" id="A0A671UD54"/>
<evidence type="ECO:0000256" key="4">
    <source>
        <dbReference type="SAM" id="Phobius"/>
    </source>
</evidence>
<dbReference type="InParanoid" id="A0A671UD54"/>
<comment type="cofactor">
    <cofactor evidence="1">
        <name>a divalent metal cation</name>
        <dbReference type="ChEBI" id="CHEBI:60240"/>
    </cofactor>
</comment>
<dbReference type="Proteomes" id="UP000472265">
    <property type="component" value="Chromosome 3"/>
</dbReference>
<feature type="domain" description="Transposase Helix-turn-helix" evidence="6">
    <location>
        <begin position="225"/>
        <end position="266"/>
    </location>
</feature>